<accession>A0A1B6EM42</accession>
<dbReference type="AlphaFoldDB" id="A0A1B6EM42"/>
<dbReference type="PRINTS" id="PR00053">
    <property type="entry name" value="FORKHEAD"/>
</dbReference>
<name>A0A1B6EM42_9HEMI</name>
<dbReference type="PROSITE" id="PS00657">
    <property type="entry name" value="FORK_HEAD_1"/>
    <property type="match status" value="1"/>
</dbReference>
<evidence type="ECO:0000256" key="1">
    <source>
        <dbReference type="ARBA" id="ARBA00004123"/>
    </source>
</evidence>
<dbReference type="GO" id="GO:0003700">
    <property type="term" value="F:DNA-binding transcription factor activity"/>
    <property type="evidence" value="ECO:0007669"/>
    <property type="project" value="InterPro"/>
</dbReference>
<feature type="compositionally biased region" description="Basic residues" evidence="7">
    <location>
        <begin position="441"/>
        <end position="453"/>
    </location>
</feature>
<feature type="region of interest" description="Disordered" evidence="7">
    <location>
        <begin position="40"/>
        <end position="59"/>
    </location>
</feature>
<organism evidence="9">
    <name type="scientific">Cuerna arida</name>
    <dbReference type="NCBI Taxonomy" id="1464854"/>
    <lineage>
        <taxon>Eukaryota</taxon>
        <taxon>Metazoa</taxon>
        <taxon>Ecdysozoa</taxon>
        <taxon>Arthropoda</taxon>
        <taxon>Hexapoda</taxon>
        <taxon>Insecta</taxon>
        <taxon>Pterygota</taxon>
        <taxon>Neoptera</taxon>
        <taxon>Paraneoptera</taxon>
        <taxon>Hemiptera</taxon>
        <taxon>Auchenorrhyncha</taxon>
        <taxon>Membracoidea</taxon>
        <taxon>Cicadellidae</taxon>
        <taxon>Cicadellinae</taxon>
        <taxon>Proconiini</taxon>
        <taxon>Cuerna</taxon>
    </lineage>
</organism>
<evidence type="ECO:0000313" key="9">
    <source>
        <dbReference type="EMBL" id="JAS38972.1"/>
    </source>
</evidence>
<protein>
    <recommendedName>
        <fullName evidence="8">Fork-head domain-containing protein</fullName>
    </recommendedName>
</protein>
<keyword evidence="5 6" id="KW-0539">Nucleus</keyword>
<dbReference type="EMBL" id="GECZ01030797">
    <property type="protein sequence ID" value="JAS38972.1"/>
    <property type="molecule type" value="Transcribed_RNA"/>
</dbReference>
<feature type="compositionally biased region" description="Polar residues" evidence="7">
    <location>
        <begin position="77"/>
        <end position="88"/>
    </location>
</feature>
<dbReference type="GO" id="GO:0005634">
    <property type="term" value="C:nucleus"/>
    <property type="evidence" value="ECO:0007669"/>
    <property type="project" value="UniProtKB-SubCell"/>
</dbReference>
<dbReference type="PANTHER" id="PTHR13962:SF22">
    <property type="entry name" value="FORKHEAD BOX PROTEIN N3-LIKE PROTEIN"/>
    <property type="match status" value="1"/>
</dbReference>
<evidence type="ECO:0000256" key="5">
    <source>
        <dbReference type="ARBA" id="ARBA00023242"/>
    </source>
</evidence>
<feature type="region of interest" description="Disordered" evidence="7">
    <location>
        <begin position="234"/>
        <end position="263"/>
    </location>
</feature>
<comment type="subcellular location">
    <subcellularLocation>
        <location evidence="1 6">Nucleus</location>
    </subcellularLocation>
</comment>
<dbReference type="InterPro" id="IPR047119">
    <property type="entry name" value="FOXN2/3-like"/>
</dbReference>
<dbReference type="InterPro" id="IPR001766">
    <property type="entry name" value="Fork_head_dom"/>
</dbReference>
<feature type="DNA-binding region" description="Fork-head" evidence="6">
    <location>
        <begin position="139"/>
        <end position="224"/>
    </location>
</feature>
<dbReference type="Pfam" id="PF00250">
    <property type="entry name" value="Forkhead"/>
    <property type="match status" value="1"/>
</dbReference>
<feature type="domain" description="Fork-head" evidence="8">
    <location>
        <begin position="139"/>
        <end position="224"/>
    </location>
</feature>
<dbReference type="SMART" id="SM00339">
    <property type="entry name" value="FH"/>
    <property type="match status" value="1"/>
</dbReference>
<evidence type="ECO:0000256" key="6">
    <source>
        <dbReference type="PROSITE-ProRule" id="PRU00089"/>
    </source>
</evidence>
<feature type="region of interest" description="Disordered" evidence="7">
    <location>
        <begin position="346"/>
        <end position="386"/>
    </location>
</feature>
<feature type="compositionally biased region" description="Polar residues" evidence="7">
    <location>
        <begin position="346"/>
        <end position="368"/>
    </location>
</feature>
<dbReference type="InterPro" id="IPR018122">
    <property type="entry name" value="TF_fork_head_CS_1"/>
</dbReference>
<keyword evidence="4" id="KW-0804">Transcription</keyword>
<evidence type="ECO:0000256" key="2">
    <source>
        <dbReference type="ARBA" id="ARBA00023015"/>
    </source>
</evidence>
<evidence type="ECO:0000256" key="3">
    <source>
        <dbReference type="ARBA" id="ARBA00023125"/>
    </source>
</evidence>
<evidence type="ECO:0000259" key="8">
    <source>
        <dbReference type="PROSITE" id="PS50039"/>
    </source>
</evidence>
<proteinExistence type="predicted"/>
<feature type="region of interest" description="Disordered" evidence="7">
    <location>
        <begin position="77"/>
        <end position="120"/>
    </location>
</feature>
<dbReference type="InterPro" id="IPR036388">
    <property type="entry name" value="WH-like_DNA-bd_sf"/>
</dbReference>
<reference evidence="9" key="1">
    <citation type="submission" date="2015-11" db="EMBL/GenBank/DDBJ databases">
        <title>De novo transcriptome assembly of four potential Pierce s Disease insect vectors from Arizona vineyards.</title>
        <authorList>
            <person name="Tassone E.E."/>
        </authorList>
    </citation>
    <scope>NUCLEOTIDE SEQUENCE</scope>
</reference>
<dbReference type="SUPFAM" id="SSF46785">
    <property type="entry name" value="Winged helix' DNA-binding domain"/>
    <property type="match status" value="1"/>
</dbReference>
<keyword evidence="2" id="KW-0805">Transcription regulation</keyword>
<evidence type="ECO:0000256" key="7">
    <source>
        <dbReference type="SAM" id="MobiDB-lite"/>
    </source>
</evidence>
<gene>
    <name evidence="9" type="ORF">g.26383</name>
</gene>
<dbReference type="PROSITE" id="PS50039">
    <property type="entry name" value="FORK_HEAD_3"/>
    <property type="match status" value="1"/>
</dbReference>
<evidence type="ECO:0000256" key="4">
    <source>
        <dbReference type="ARBA" id="ARBA00023163"/>
    </source>
</evidence>
<feature type="compositionally biased region" description="Basic and acidic residues" evidence="7">
    <location>
        <begin position="40"/>
        <end position="52"/>
    </location>
</feature>
<dbReference type="GO" id="GO:0000987">
    <property type="term" value="F:cis-regulatory region sequence-specific DNA binding"/>
    <property type="evidence" value="ECO:0007669"/>
    <property type="project" value="TreeGrafter"/>
</dbReference>
<sequence>MAPERPGPEDEPGVALSANNSLAIPVTLLSIPNTLLHIKEGDGASEERSEKSSEDDDLTSLTWLQDKNLLKGINLRTNGTGVQESPTSDYVDDSASERDSTCSSINSASPTPPPTTVPAIKNKHPHHIPYDPQIHTTSKPPYSFSCLIFMAIEEAPGKALPVKEIYGWILEHFPFYKNAPTGWKNSVRHNLSLNKCFRKVDKAPNLGKGSLWMVDPLYRSNLLQALQKAPYHPCTSLDKANRTPPTPTSPVHKPAAPKVNGSSRLPDPELFPYLARRLAAVEGSDPLDDVDAAAAMLELKHGPNARANISLRRADEYHRRLGTHLVQNTRGAKRKIKIEAGDAMLITSSPSEDHTYSSAEPSSTTTVKSEPASPDEAFAEGSDSDSSWNLPVKLEVDCADIEEQRKIAEGADALLNLAGITTQQTPPPTPLKKQNAPFRPRLLRKTPPAKHRRNESDISGLKNRWKPGIITENNNVIEQDRKRDEYQPPTKIRRKSSGSGKSLGKFKR</sequence>
<keyword evidence="3 6" id="KW-0238">DNA-binding</keyword>
<dbReference type="InterPro" id="IPR030456">
    <property type="entry name" value="TF_fork_head_CS_2"/>
</dbReference>
<dbReference type="PROSITE" id="PS00658">
    <property type="entry name" value="FORK_HEAD_2"/>
    <property type="match status" value="1"/>
</dbReference>
<dbReference type="PANTHER" id="PTHR13962">
    <property type="entry name" value="FORKHEAD BOX PROTEIN N3-LIKE PROTEIN-RELATED"/>
    <property type="match status" value="1"/>
</dbReference>
<feature type="compositionally biased region" description="Low complexity" evidence="7">
    <location>
        <begin position="497"/>
        <end position="508"/>
    </location>
</feature>
<dbReference type="Gene3D" id="1.10.10.10">
    <property type="entry name" value="Winged helix-like DNA-binding domain superfamily/Winged helix DNA-binding domain"/>
    <property type="match status" value="1"/>
</dbReference>
<feature type="region of interest" description="Disordered" evidence="7">
    <location>
        <begin position="421"/>
        <end position="508"/>
    </location>
</feature>
<dbReference type="InterPro" id="IPR036390">
    <property type="entry name" value="WH_DNA-bd_sf"/>
</dbReference>